<accession>A0ABX6DND1</accession>
<proteinExistence type="predicted"/>
<dbReference type="EMBL" id="CP045845">
    <property type="protein sequence ID" value="QGH29954.1"/>
    <property type="molecule type" value="Genomic_DNA"/>
</dbReference>
<evidence type="ECO:0000313" key="2">
    <source>
        <dbReference type="EMBL" id="QGH29954.1"/>
    </source>
</evidence>
<evidence type="ECO:0000256" key="1">
    <source>
        <dbReference type="SAM" id="Phobius"/>
    </source>
</evidence>
<feature type="transmembrane region" description="Helical" evidence="1">
    <location>
        <begin position="245"/>
        <end position="266"/>
    </location>
</feature>
<gene>
    <name evidence="2" type="ORF">GHC21_09930</name>
</gene>
<dbReference type="RefSeq" id="WP_153742801.1">
    <property type="nucleotide sequence ID" value="NZ_CP045843.1"/>
</dbReference>
<reference evidence="2 3" key="1">
    <citation type="submission" date="2019-10" db="EMBL/GenBank/DDBJ databases">
        <title>Complete genome sequencing of drug resistant plasmids in Kluyvera intermedia.</title>
        <authorList>
            <person name="Ke C."/>
            <person name="Jian S."/>
        </authorList>
    </citation>
    <scope>NUCLEOTIDE SEQUENCE [LARGE SCALE GENOMIC DNA]</scope>
    <source>
        <strain evidence="2 3">N2-1</strain>
    </source>
</reference>
<sequence length="289" mass="34138">MFIESWIAKFKNKLWVYFLPMFVAGDAKSGKTYNYYGVYFSDVNQGKYQLANVINRNVILEKWHPEQHSYVEKINFRINDIESMNVEIIHWRKHGPLRFDSIVLFAVSYFTRFAYVKNIITRVKNKVFSPFSHHQEMKGLERIMLLHMLVNEYVQQSPEKTHSGVTTDEVIDLLYGTLWYQHIKNETFRRKIFLLLQSLTITEDLKLSEGKYYIQGKAISTIVSWEADERRNKQQLKTQQNINRLMLIITASTLMITLAILAQAGIVNLHHLWAYLSQLKPVRVLFKLL</sequence>
<dbReference type="GeneID" id="91972721"/>
<evidence type="ECO:0000313" key="3">
    <source>
        <dbReference type="Proteomes" id="UP000344450"/>
    </source>
</evidence>
<keyword evidence="1" id="KW-0812">Transmembrane</keyword>
<organism evidence="2 3">
    <name type="scientific">Kluyvera intermedia</name>
    <name type="common">Enterobacter intermedius</name>
    <dbReference type="NCBI Taxonomy" id="61648"/>
    <lineage>
        <taxon>Bacteria</taxon>
        <taxon>Pseudomonadati</taxon>
        <taxon>Pseudomonadota</taxon>
        <taxon>Gammaproteobacteria</taxon>
        <taxon>Enterobacterales</taxon>
        <taxon>Enterobacteriaceae</taxon>
        <taxon>Kluyvera</taxon>
    </lineage>
</organism>
<dbReference type="Proteomes" id="UP000344450">
    <property type="component" value="Chromosome"/>
</dbReference>
<protein>
    <submittedName>
        <fullName evidence="2">Uncharacterized protein</fullName>
    </submittedName>
</protein>
<keyword evidence="3" id="KW-1185">Reference proteome</keyword>
<keyword evidence="1" id="KW-1133">Transmembrane helix</keyword>
<keyword evidence="1" id="KW-0472">Membrane</keyword>
<name>A0ABX6DND1_KLUIN</name>